<reference evidence="5 6" key="1">
    <citation type="submission" date="2016-10" db="EMBL/GenBank/DDBJ databases">
        <authorList>
            <person name="de Groot N.N."/>
        </authorList>
    </citation>
    <scope>NUCLEOTIDE SEQUENCE [LARGE SCALE GENOMIC DNA]</scope>
    <source>
        <strain evidence="5 6">DSM 13760</strain>
    </source>
</reference>
<evidence type="ECO:0000256" key="1">
    <source>
        <dbReference type="ARBA" id="ARBA00022729"/>
    </source>
</evidence>
<dbReference type="Pfam" id="PF01476">
    <property type="entry name" value="LysM"/>
    <property type="match status" value="1"/>
</dbReference>
<dbReference type="Pfam" id="PF06725">
    <property type="entry name" value="3D"/>
    <property type="match status" value="1"/>
</dbReference>
<evidence type="ECO:0000256" key="2">
    <source>
        <dbReference type="SAM" id="MobiDB-lite"/>
    </source>
</evidence>
<dbReference type="CDD" id="cd00118">
    <property type="entry name" value="LysM"/>
    <property type="match status" value="1"/>
</dbReference>
<dbReference type="SUPFAM" id="SSF50685">
    <property type="entry name" value="Barwin-like endoglucanases"/>
    <property type="match status" value="1"/>
</dbReference>
<dbReference type="GO" id="GO:0009254">
    <property type="term" value="P:peptidoglycan turnover"/>
    <property type="evidence" value="ECO:0007669"/>
    <property type="project" value="InterPro"/>
</dbReference>
<dbReference type="GO" id="GO:0019867">
    <property type="term" value="C:outer membrane"/>
    <property type="evidence" value="ECO:0007669"/>
    <property type="project" value="InterPro"/>
</dbReference>
<dbReference type="SMART" id="SM00257">
    <property type="entry name" value="LysM"/>
    <property type="match status" value="1"/>
</dbReference>
<dbReference type="RefSeq" id="WP_092649341.1">
    <property type="nucleotide sequence ID" value="NZ_FOHA01000001.1"/>
</dbReference>
<proteinExistence type="predicted"/>
<protein>
    <submittedName>
        <fullName evidence="5">3D (Asp-Asp-Asp) domain-containing protein</fullName>
    </submittedName>
</protein>
<dbReference type="InterPro" id="IPR036908">
    <property type="entry name" value="RlpA-like_sf"/>
</dbReference>
<organism evidence="5 6">
    <name type="scientific">Isobaculum melis</name>
    <dbReference type="NCBI Taxonomy" id="142588"/>
    <lineage>
        <taxon>Bacteria</taxon>
        <taxon>Bacillati</taxon>
        <taxon>Bacillota</taxon>
        <taxon>Bacilli</taxon>
        <taxon>Lactobacillales</taxon>
        <taxon>Carnobacteriaceae</taxon>
        <taxon>Isobaculum</taxon>
    </lineage>
</organism>
<feature type="chain" id="PRO_5011680653" evidence="3">
    <location>
        <begin position="26"/>
        <end position="295"/>
    </location>
</feature>
<feature type="compositionally biased region" description="Low complexity" evidence="2">
    <location>
        <begin position="172"/>
        <end position="198"/>
    </location>
</feature>
<dbReference type="AlphaFoldDB" id="A0A1H9PWF8"/>
<evidence type="ECO:0000313" key="5">
    <source>
        <dbReference type="EMBL" id="SER52547.1"/>
    </source>
</evidence>
<feature type="signal peptide" evidence="3">
    <location>
        <begin position="1"/>
        <end position="25"/>
    </location>
</feature>
<dbReference type="GO" id="GO:0004553">
    <property type="term" value="F:hydrolase activity, hydrolyzing O-glycosyl compounds"/>
    <property type="evidence" value="ECO:0007669"/>
    <property type="project" value="InterPro"/>
</dbReference>
<keyword evidence="1 3" id="KW-0732">Signal</keyword>
<dbReference type="InterPro" id="IPR051933">
    <property type="entry name" value="Resuscitation_pf_RpfB"/>
</dbReference>
<dbReference type="SUPFAM" id="SSF54106">
    <property type="entry name" value="LysM domain"/>
    <property type="match status" value="1"/>
</dbReference>
<dbReference type="CDD" id="cd22786">
    <property type="entry name" value="DPBB_YuiC-like"/>
    <property type="match status" value="1"/>
</dbReference>
<sequence length="295" mass="30938">MRKTIVSAAVVGMLAIGASVSTVFAATGETVSDKNETQTNTVTEIGQLFNGETPDQSFETKMVNLNELTATEKMNNKDSKGVKEPKPLVSYTVQKGDTLESLAATFEVDANELHKWNQEVDAATVVEPGQIVVFKTYHDVAAYQAQREAEVAAQEAEAQAAAEQAAQEEAEAQAQEVAAQEEAQAQQQATAPVGTPVAPTSGTTVTVSASAYSYAQPGLSSFTSLGIDLSVNPQVIAVDPSVIPLGSRVYVEGYGEAIAGDTGGAISGNRIDVHFSSVAACYGWGMRTVQVTILD</sequence>
<dbReference type="PANTHER" id="PTHR39160:SF6">
    <property type="entry name" value="CELL WALL-BINDING PROTEIN YOCH"/>
    <property type="match status" value="1"/>
</dbReference>
<dbReference type="Gene3D" id="2.40.40.10">
    <property type="entry name" value="RlpA-like domain"/>
    <property type="match status" value="1"/>
</dbReference>
<dbReference type="InterPro" id="IPR036779">
    <property type="entry name" value="LysM_dom_sf"/>
</dbReference>
<name>A0A1H9PWF8_9LACT</name>
<evidence type="ECO:0000256" key="3">
    <source>
        <dbReference type="SAM" id="SignalP"/>
    </source>
</evidence>
<evidence type="ECO:0000259" key="4">
    <source>
        <dbReference type="PROSITE" id="PS51782"/>
    </source>
</evidence>
<dbReference type="PANTHER" id="PTHR39160">
    <property type="entry name" value="CELL WALL-BINDING PROTEIN YOCH"/>
    <property type="match status" value="1"/>
</dbReference>
<accession>A0A1H9PWF8</accession>
<dbReference type="InterPro" id="IPR010611">
    <property type="entry name" value="3D_dom"/>
</dbReference>
<dbReference type="OrthoDB" id="9798935at2"/>
<keyword evidence="6" id="KW-1185">Reference proteome</keyword>
<dbReference type="STRING" id="142588.SAMN04488559_101190"/>
<dbReference type="PROSITE" id="PS51782">
    <property type="entry name" value="LYSM"/>
    <property type="match status" value="1"/>
</dbReference>
<feature type="region of interest" description="Disordered" evidence="2">
    <location>
        <begin position="160"/>
        <end position="198"/>
    </location>
</feature>
<feature type="domain" description="LysM" evidence="4">
    <location>
        <begin position="89"/>
        <end position="134"/>
    </location>
</feature>
<evidence type="ECO:0000313" key="6">
    <source>
        <dbReference type="Proteomes" id="UP000198948"/>
    </source>
</evidence>
<dbReference type="InterPro" id="IPR018392">
    <property type="entry name" value="LysM"/>
</dbReference>
<dbReference type="EMBL" id="FOHA01000001">
    <property type="protein sequence ID" value="SER52547.1"/>
    <property type="molecule type" value="Genomic_DNA"/>
</dbReference>
<gene>
    <name evidence="5" type="ORF">SAMN04488559_101190</name>
</gene>
<dbReference type="Proteomes" id="UP000198948">
    <property type="component" value="Unassembled WGS sequence"/>
</dbReference>